<dbReference type="GO" id="GO:0016740">
    <property type="term" value="F:transferase activity"/>
    <property type="evidence" value="ECO:0007669"/>
    <property type="project" value="UniProtKB-KW"/>
</dbReference>
<evidence type="ECO:0000313" key="2">
    <source>
        <dbReference type="EMBL" id="MCO6416484.1"/>
    </source>
</evidence>
<dbReference type="InterPro" id="IPR007345">
    <property type="entry name" value="Polysacch_pyruvyl_Trfase"/>
</dbReference>
<evidence type="ECO:0000259" key="1">
    <source>
        <dbReference type="Pfam" id="PF04230"/>
    </source>
</evidence>
<organism evidence="2 3">
    <name type="scientific">Siccirubricoccus soli</name>
    <dbReference type="NCBI Taxonomy" id="2899147"/>
    <lineage>
        <taxon>Bacteria</taxon>
        <taxon>Pseudomonadati</taxon>
        <taxon>Pseudomonadota</taxon>
        <taxon>Alphaproteobacteria</taxon>
        <taxon>Acetobacterales</taxon>
        <taxon>Roseomonadaceae</taxon>
        <taxon>Siccirubricoccus</taxon>
    </lineage>
</organism>
<proteinExistence type="predicted"/>
<feature type="domain" description="Polysaccharide pyruvyl transferase" evidence="1">
    <location>
        <begin position="148"/>
        <end position="306"/>
    </location>
</feature>
<accession>A0ABT1D3H9</accession>
<reference evidence="2 3" key="1">
    <citation type="submission" date="2021-12" db="EMBL/GenBank/DDBJ databases">
        <title>Siccirubricoccus leaddurans sp. nov., a high concentration Zn2+ tolerance bacterium.</title>
        <authorList>
            <person name="Cao Y."/>
        </authorList>
    </citation>
    <scope>NUCLEOTIDE SEQUENCE [LARGE SCALE GENOMIC DNA]</scope>
    <source>
        <strain evidence="2 3">KC 17139</strain>
    </source>
</reference>
<gene>
    <name evidence="2" type="ORF">JYK14_09940</name>
</gene>
<dbReference type="EMBL" id="JAFIRR010000059">
    <property type="protein sequence ID" value="MCO6416484.1"/>
    <property type="molecule type" value="Genomic_DNA"/>
</dbReference>
<evidence type="ECO:0000313" key="3">
    <source>
        <dbReference type="Proteomes" id="UP001523392"/>
    </source>
</evidence>
<sequence length="403" mass="43824">MSRSALKEIVWPGLQDEIMSLRDSVAFLEGRLAASRRLAAEQAGLLERQALELGACKVELAELKARAGRGLAPDARLAQQVETLSGKVPLSWVRSTKAVPFANLGDALSPLIVSVMSGLPVAHYAFNSPNRRLAAVGTIGQGQSAGTVHFWGTGFDPKRNATGDRSRGFTAAPGVDYVVHAVRGPFTRRALLAAGIEAPAIYGDPAWFLPRILKPRVEKKYELGVVLHISELDTPGPETGSVTGQPRFAGAQDYGVHVISTYHEPSWSGLVGKLQEILACRRIVSNSFHGLLLADAYQIPCLYFPNAPTGLKRFDLEGNYDEPLNHRFADFYRGVGRSSMFAYGNPSSAPTPWEEVIAAVDRFWEPLSFTGEALFDAFPLAPRVAFSEKRWPVDDEAAAALPW</sequence>
<name>A0ABT1D3H9_9PROT</name>
<dbReference type="Pfam" id="PF04230">
    <property type="entry name" value="PS_pyruv_trans"/>
    <property type="match status" value="1"/>
</dbReference>
<keyword evidence="3" id="KW-1185">Reference proteome</keyword>
<keyword evidence="2" id="KW-0808">Transferase</keyword>
<dbReference type="RefSeq" id="WP_252953093.1">
    <property type="nucleotide sequence ID" value="NZ_JAFIRR010000059.1"/>
</dbReference>
<comment type="caution">
    <text evidence="2">The sequence shown here is derived from an EMBL/GenBank/DDBJ whole genome shotgun (WGS) entry which is preliminary data.</text>
</comment>
<dbReference type="Proteomes" id="UP001523392">
    <property type="component" value="Unassembled WGS sequence"/>
</dbReference>
<protein>
    <submittedName>
        <fullName evidence="2">Polysaccharide pyruvyl transferase family protein</fullName>
    </submittedName>
</protein>